<dbReference type="RefSeq" id="XP_002677883.1">
    <property type="nucleotide sequence ID" value="XM_002677837.1"/>
</dbReference>
<dbReference type="VEuPathDB" id="AmoebaDB:NAEGRDRAFT_33171"/>
<comment type="cofactor">
    <cofactor evidence="4">
        <name>Mg(2+)</name>
        <dbReference type="ChEBI" id="CHEBI:18420"/>
    </cofactor>
</comment>
<sequence length="368" mass="40310">MSEQQSVSSSCCFKEISLSDIENASERIRKYIHKTPVLTNSTISQMTGIPNCTLYLKCENLNKVGAFKIRGACNAVLNALNNSDEEIVKKIKEGGVITHSSGNHAGALAKSAQMLGLTAHIVMPSNSPAVKKNAVELTYGARVILCEPTLRSREETCERIIQETGALFIHPYDNDDVITGQGTAVLEMLDQVKEERLTDEFPLDALIVPVGGGGLSSGSSICFKSKAALEIKDLEKLKKTKVIGVEPQVVDDAKRSMEQGKLVGNDPNVPANTVCDGLKTNLSERTFHHISKNIDRIFTVTDEQVIKAMKLVWERMKIVIEPSSATVVALTLFHDEFKQMATENQWQHIGMVISGGNCDLDALPWTKK</sequence>
<dbReference type="EMBL" id="GG738864">
    <property type="protein sequence ID" value="EFC45139.1"/>
    <property type="molecule type" value="Genomic_DNA"/>
</dbReference>
<evidence type="ECO:0000256" key="10">
    <source>
        <dbReference type="ARBA" id="ARBA00050422"/>
    </source>
</evidence>
<dbReference type="Gene3D" id="3.40.50.1100">
    <property type="match status" value="2"/>
</dbReference>
<dbReference type="GO" id="GO:0070179">
    <property type="term" value="P:D-serine biosynthetic process"/>
    <property type="evidence" value="ECO:0007669"/>
    <property type="project" value="TreeGrafter"/>
</dbReference>
<keyword evidence="20" id="KW-1185">Reference proteome</keyword>
<gene>
    <name evidence="19" type="ORF">NAEGRDRAFT_33171</name>
</gene>
<proteinExistence type="inferred from homology"/>
<dbReference type="GO" id="GO:0000287">
    <property type="term" value="F:magnesium ion binding"/>
    <property type="evidence" value="ECO:0007669"/>
    <property type="project" value="TreeGrafter"/>
</dbReference>
<comment type="cofactor">
    <cofactor evidence="3">
        <name>Mn(2+)</name>
        <dbReference type="ChEBI" id="CHEBI:29035"/>
    </cofactor>
</comment>
<protein>
    <recommendedName>
        <fullName evidence="14">Serine racemase</fullName>
        <ecNumber evidence="13">5.1.1.18</ecNumber>
    </recommendedName>
    <alternativeName>
        <fullName evidence="15">D-serine ammonia-lyase</fullName>
    </alternativeName>
    <alternativeName>
        <fullName evidence="17">D-serine dehydratase</fullName>
    </alternativeName>
    <alternativeName>
        <fullName evidence="16">L-serine ammonia-lyase</fullName>
    </alternativeName>
    <alternativeName>
        <fullName evidence="9">L-serine dehydratase</fullName>
    </alternativeName>
</protein>
<keyword evidence="6" id="KW-0460">Magnesium</keyword>
<evidence type="ECO:0000256" key="17">
    <source>
        <dbReference type="ARBA" id="ARBA00081761"/>
    </source>
</evidence>
<evidence type="ECO:0000256" key="15">
    <source>
        <dbReference type="ARBA" id="ARBA00076108"/>
    </source>
</evidence>
<comment type="catalytic activity">
    <reaction evidence="11">
        <text>L-serine = D-serine</text>
        <dbReference type="Rhea" id="RHEA:10980"/>
        <dbReference type="ChEBI" id="CHEBI:33384"/>
        <dbReference type="ChEBI" id="CHEBI:35247"/>
        <dbReference type="EC" id="5.1.1.18"/>
    </reaction>
</comment>
<feature type="domain" description="Tryptophan synthase beta chain-like PALP" evidence="18">
    <location>
        <begin position="29"/>
        <end position="354"/>
    </location>
</feature>
<dbReference type="GO" id="GO:0018114">
    <property type="term" value="F:threonine racemase activity"/>
    <property type="evidence" value="ECO:0007669"/>
    <property type="project" value="TreeGrafter"/>
</dbReference>
<dbReference type="GO" id="GO:0030170">
    <property type="term" value="F:pyridoxal phosphate binding"/>
    <property type="evidence" value="ECO:0007669"/>
    <property type="project" value="InterPro"/>
</dbReference>
<dbReference type="eggNOG" id="KOG1251">
    <property type="taxonomic scope" value="Eukaryota"/>
</dbReference>
<keyword evidence="8" id="KW-0456">Lyase</keyword>
<dbReference type="KEGG" id="ngr:NAEGRDRAFT_33171"/>
<evidence type="ECO:0000256" key="1">
    <source>
        <dbReference type="ARBA" id="ARBA00001913"/>
    </source>
</evidence>
<dbReference type="FunCoup" id="D2VDG8">
    <property type="interactions" value="135"/>
</dbReference>
<evidence type="ECO:0000313" key="19">
    <source>
        <dbReference type="EMBL" id="EFC45139.1"/>
    </source>
</evidence>
<keyword evidence="7" id="KW-0663">Pyridoxal phosphate</keyword>
<comment type="cofactor">
    <cofactor evidence="2">
        <name>pyridoxal 5'-phosphate</name>
        <dbReference type="ChEBI" id="CHEBI:597326"/>
    </cofactor>
</comment>
<evidence type="ECO:0000313" key="20">
    <source>
        <dbReference type="Proteomes" id="UP000006671"/>
    </source>
</evidence>
<dbReference type="STRING" id="5762.D2VDG8"/>
<dbReference type="GO" id="GO:0003941">
    <property type="term" value="F:L-serine ammonia-lyase activity"/>
    <property type="evidence" value="ECO:0007669"/>
    <property type="project" value="TreeGrafter"/>
</dbReference>
<evidence type="ECO:0000256" key="16">
    <source>
        <dbReference type="ARBA" id="ARBA00081060"/>
    </source>
</evidence>
<dbReference type="GO" id="GO:0030378">
    <property type="term" value="F:serine racemase activity"/>
    <property type="evidence" value="ECO:0007669"/>
    <property type="project" value="UniProtKB-EC"/>
</dbReference>
<dbReference type="FunFam" id="3.40.50.1100:FF:000041">
    <property type="entry name" value="Threonine ammonia-lyase, variant"/>
    <property type="match status" value="1"/>
</dbReference>
<dbReference type="GO" id="GO:0006563">
    <property type="term" value="P:L-serine metabolic process"/>
    <property type="evidence" value="ECO:0007669"/>
    <property type="project" value="UniProtKB-ARBA"/>
</dbReference>
<evidence type="ECO:0000256" key="2">
    <source>
        <dbReference type="ARBA" id="ARBA00001933"/>
    </source>
</evidence>
<dbReference type="Pfam" id="PF00291">
    <property type="entry name" value="PALP"/>
    <property type="match status" value="1"/>
</dbReference>
<reference evidence="19 20" key="1">
    <citation type="journal article" date="2010" name="Cell">
        <title>The genome of Naegleria gruberi illuminates early eukaryotic versatility.</title>
        <authorList>
            <person name="Fritz-Laylin L.K."/>
            <person name="Prochnik S.E."/>
            <person name="Ginger M.L."/>
            <person name="Dacks J.B."/>
            <person name="Carpenter M.L."/>
            <person name="Field M.C."/>
            <person name="Kuo A."/>
            <person name="Paredez A."/>
            <person name="Chapman J."/>
            <person name="Pham J."/>
            <person name="Shu S."/>
            <person name="Neupane R."/>
            <person name="Cipriano M."/>
            <person name="Mancuso J."/>
            <person name="Tu H."/>
            <person name="Salamov A."/>
            <person name="Lindquist E."/>
            <person name="Shapiro H."/>
            <person name="Lucas S."/>
            <person name="Grigoriev I.V."/>
            <person name="Cande W.Z."/>
            <person name="Fulton C."/>
            <person name="Rokhsar D.S."/>
            <person name="Dawson S.C."/>
        </authorList>
    </citation>
    <scope>NUCLEOTIDE SEQUENCE [LARGE SCALE GENOMIC DNA]</scope>
    <source>
        <strain evidence="19 20">NEG-M</strain>
    </source>
</reference>
<evidence type="ECO:0000256" key="5">
    <source>
        <dbReference type="ARBA" id="ARBA00010869"/>
    </source>
</evidence>
<evidence type="ECO:0000256" key="7">
    <source>
        <dbReference type="ARBA" id="ARBA00022898"/>
    </source>
</evidence>
<dbReference type="InterPro" id="IPR000634">
    <property type="entry name" value="Ser/Thr_deHydtase_PyrdxlP-BS"/>
</dbReference>
<dbReference type="PROSITE" id="PS00165">
    <property type="entry name" value="DEHYDRATASE_SER_THR"/>
    <property type="match status" value="1"/>
</dbReference>
<dbReference type="CDD" id="cd01562">
    <property type="entry name" value="Thr-dehyd"/>
    <property type="match status" value="1"/>
</dbReference>
<dbReference type="GO" id="GO:0005524">
    <property type="term" value="F:ATP binding"/>
    <property type="evidence" value="ECO:0007669"/>
    <property type="project" value="TreeGrafter"/>
</dbReference>
<dbReference type="SUPFAM" id="SSF53686">
    <property type="entry name" value="Tryptophan synthase beta subunit-like PLP-dependent enzymes"/>
    <property type="match status" value="1"/>
</dbReference>
<dbReference type="InterPro" id="IPR001926">
    <property type="entry name" value="TrpB-like_PALP"/>
</dbReference>
<evidence type="ECO:0000256" key="11">
    <source>
        <dbReference type="ARBA" id="ARBA00051769"/>
    </source>
</evidence>
<comment type="function">
    <text evidence="12">Catalyzes the synthesis of D-serine from L-serine. D-serine is a key coagonist with glutamate at NMDA receptors. Has dehydratase activity towards both L-serine and D-serine.</text>
</comment>
<comment type="similarity">
    <text evidence="5">Belongs to the serine/threonine dehydratase family.</text>
</comment>
<comment type="cofactor">
    <cofactor evidence="1">
        <name>Ca(2+)</name>
        <dbReference type="ChEBI" id="CHEBI:29108"/>
    </cofactor>
</comment>
<dbReference type="OMA" id="LIHPFDH"/>
<dbReference type="EC" id="5.1.1.18" evidence="13"/>
<evidence type="ECO:0000256" key="14">
    <source>
        <dbReference type="ARBA" id="ARBA00070760"/>
    </source>
</evidence>
<dbReference type="GeneID" id="8857092"/>
<dbReference type="Proteomes" id="UP000006671">
    <property type="component" value="Unassembled WGS sequence"/>
</dbReference>
<evidence type="ECO:0000256" key="3">
    <source>
        <dbReference type="ARBA" id="ARBA00001936"/>
    </source>
</evidence>
<evidence type="ECO:0000256" key="9">
    <source>
        <dbReference type="ARBA" id="ARBA00031418"/>
    </source>
</evidence>
<evidence type="ECO:0000259" key="18">
    <source>
        <dbReference type="Pfam" id="PF00291"/>
    </source>
</evidence>
<dbReference type="AlphaFoldDB" id="D2VDG8"/>
<evidence type="ECO:0000256" key="6">
    <source>
        <dbReference type="ARBA" id="ARBA00022842"/>
    </source>
</evidence>
<dbReference type="PANTHER" id="PTHR43050:SF1">
    <property type="entry name" value="SERINE RACEMASE"/>
    <property type="match status" value="1"/>
</dbReference>
<evidence type="ECO:0000256" key="12">
    <source>
        <dbReference type="ARBA" id="ARBA00056426"/>
    </source>
</evidence>
<organism evidence="20">
    <name type="scientific">Naegleria gruberi</name>
    <name type="common">Amoeba</name>
    <dbReference type="NCBI Taxonomy" id="5762"/>
    <lineage>
        <taxon>Eukaryota</taxon>
        <taxon>Discoba</taxon>
        <taxon>Heterolobosea</taxon>
        <taxon>Tetramitia</taxon>
        <taxon>Eutetramitia</taxon>
        <taxon>Vahlkampfiidae</taxon>
        <taxon>Naegleria</taxon>
    </lineage>
</organism>
<dbReference type="PANTHER" id="PTHR43050">
    <property type="entry name" value="SERINE / THREONINE RACEMASE FAMILY MEMBER"/>
    <property type="match status" value="1"/>
</dbReference>
<evidence type="ECO:0000256" key="13">
    <source>
        <dbReference type="ARBA" id="ARBA00066592"/>
    </source>
</evidence>
<dbReference type="InParanoid" id="D2VDG8"/>
<accession>D2VDG8</accession>
<dbReference type="InterPro" id="IPR036052">
    <property type="entry name" value="TrpB-like_PALP_sf"/>
</dbReference>
<name>D2VDG8_NAEGR</name>
<dbReference type="GO" id="GO:0008721">
    <property type="term" value="F:D-serine ammonia-lyase activity"/>
    <property type="evidence" value="ECO:0007669"/>
    <property type="project" value="UniProtKB-EC"/>
</dbReference>
<dbReference type="OrthoDB" id="4418812at2759"/>
<evidence type="ECO:0000256" key="4">
    <source>
        <dbReference type="ARBA" id="ARBA00001946"/>
    </source>
</evidence>
<comment type="catalytic activity">
    <reaction evidence="10">
        <text>D-serine = pyruvate + NH4(+)</text>
        <dbReference type="Rhea" id="RHEA:13977"/>
        <dbReference type="ChEBI" id="CHEBI:15361"/>
        <dbReference type="ChEBI" id="CHEBI:28938"/>
        <dbReference type="ChEBI" id="CHEBI:35247"/>
        <dbReference type="EC" id="4.3.1.18"/>
    </reaction>
</comment>
<evidence type="ECO:0000256" key="8">
    <source>
        <dbReference type="ARBA" id="ARBA00023239"/>
    </source>
</evidence>